<dbReference type="Pfam" id="PF06912">
    <property type="entry name" value="DUF1275"/>
    <property type="match status" value="1"/>
</dbReference>
<reference evidence="2 5" key="1">
    <citation type="submission" date="2016-08" db="EMBL/GenBank/DDBJ databases">
        <title>Candidatus Dactylopiibacterium carminicum genome sequence.</title>
        <authorList>
            <person name="Ramirez-Puebla S.T."/>
            <person name="Ormeno-Orrillo E."/>
            <person name="Vera-Ponce De Leon A."/>
            <person name="Luis L."/>
            <person name="Sanchez-Flores A."/>
            <person name="Monica R."/>
            <person name="Martinez-Romero E."/>
        </authorList>
    </citation>
    <scope>NUCLEOTIDE SEQUENCE [LARGE SCALE GENOMIC DNA]</scope>
    <source>
        <strain evidence="2">END1</strain>
    </source>
</reference>
<dbReference type="Proteomes" id="UP000623509">
    <property type="component" value="Unassembled WGS sequence"/>
</dbReference>
<accession>A0A272ES02</accession>
<evidence type="ECO:0000313" key="2">
    <source>
        <dbReference type="EMBL" id="KAF7598908.1"/>
    </source>
</evidence>
<dbReference type="PANTHER" id="PTHR37314">
    <property type="entry name" value="SLR0142 PROTEIN"/>
    <property type="match status" value="1"/>
</dbReference>
<evidence type="ECO:0000313" key="3">
    <source>
        <dbReference type="EMBL" id="PAS92884.1"/>
    </source>
</evidence>
<evidence type="ECO:0000256" key="1">
    <source>
        <dbReference type="SAM" id="Phobius"/>
    </source>
</evidence>
<dbReference type="PANTHER" id="PTHR37314:SF4">
    <property type="entry name" value="UPF0700 TRANSMEMBRANE PROTEIN YOAK"/>
    <property type="match status" value="1"/>
</dbReference>
<dbReference type="OrthoDB" id="270162at2"/>
<feature type="transmembrane region" description="Helical" evidence="1">
    <location>
        <begin position="127"/>
        <end position="147"/>
    </location>
</feature>
<evidence type="ECO:0000313" key="4">
    <source>
        <dbReference type="Proteomes" id="UP000216107"/>
    </source>
</evidence>
<dbReference type="EMBL" id="MDUX01000033">
    <property type="protein sequence ID" value="KAF7598908.1"/>
    <property type="molecule type" value="Genomic_DNA"/>
</dbReference>
<dbReference type="EMBL" id="NMRN01000027">
    <property type="protein sequence ID" value="PAS92884.1"/>
    <property type="molecule type" value="Genomic_DNA"/>
</dbReference>
<keyword evidence="1" id="KW-0812">Transmembrane</keyword>
<keyword evidence="5" id="KW-1185">Reference proteome</keyword>
<reference evidence="3 4" key="2">
    <citation type="submission" date="2017-07" db="EMBL/GenBank/DDBJ databases">
        <title>Candidatus Dactylopiibacterium carminicum, a nitrogen-fixing symbiont of the cochineal insect Dactylopius coccus and Dactylopius opuntiae (Hemiptera: Coccoidea: Dactylopiidae).</title>
        <authorList>
            <person name="Vera A."/>
        </authorList>
    </citation>
    <scope>NUCLEOTIDE SEQUENCE [LARGE SCALE GENOMIC DNA]</scope>
    <source>
        <strain evidence="3 4">NFDCM</strain>
    </source>
</reference>
<proteinExistence type="predicted"/>
<gene>
    <name evidence="2" type="ORF">BGI27_10570</name>
    <name evidence="3" type="ORF">CGU29_09655</name>
</gene>
<dbReference type="AlphaFoldDB" id="A0A272ES02"/>
<keyword evidence="1" id="KW-1133">Transmembrane helix</keyword>
<comment type="caution">
    <text evidence="3">The sequence shown here is derived from an EMBL/GenBank/DDBJ whole genome shotgun (WGS) entry which is preliminary data.</text>
</comment>
<dbReference type="InterPro" id="IPR010699">
    <property type="entry name" value="DUF1275"/>
</dbReference>
<evidence type="ECO:0000313" key="5">
    <source>
        <dbReference type="Proteomes" id="UP000623509"/>
    </source>
</evidence>
<feature type="transmembrane region" description="Helical" evidence="1">
    <location>
        <begin position="100"/>
        <end position="121"/>
    </location>
</feature>
<name>A0A272ES02_9RHOO</name>
<sequence>MPIRYARRLTGRKRNRDSNLHLGFTLAFIAGATNAGAFLAVRQYTSHMTGVVSSMADNLATGEFGLVLAGVGALISFLGGAALSAMLVHYARRRRLHSEYAGPLLLEAVLMLCFGLLGAQLSTIDGLFVPATVMLLCFMMGLQNALVTKLSNAQIRTTHITGVITDIGIELGKLCYWNRSREVHTDVGANHARLRVLGGLALAFFTGGILGAIGFKHAGYALTVPLAIVPVVDDLSHALRPLWRRRPVIRASKGSV</sequence>
<keyword evidence="1" id="KW-0472">Membrane</keyword>
<feature type="transmembrane region" description="Helical" evidence="1">
    <location>
        <begin position="20"/>
        <end position="44"/>
    </location>
</feature>
<organism evidence="3 4">
    <name type="scientific">Candidatus Dactylopiibacterium carminicum</name>
    <dbReference type="NCBI Taxonomy" id="857335"/>
    <lineage>
        <taxon>Bacteria</taxon>
        <taxon>Pseudomonadati</taxon>
        <taxon>Pseudomonadota</taxon>
        <taxon>Betaproteobacteria</taxon>
        <taxon>Rhodocyclales</taxon>
        <taxon>Rhodocyclaceae</taxon>
        <taxon>Candidatus Dactylopiibacterium</taxon>
    </lineage>
</organism>
<feature type="transmembrane region" description="Helical" evidence="1">
    <location>
        <begin position="196"/>
        <end position="215"/>
    </location>
</feature>
<protein>
    <submittedName>
        <fullName evidence="2">DUF1275 domain-containing protein</fullName>
    </submittedName>
</protein>
<dbReference type="Proteomes" id="UP000216107">
    <property type="component" value="Unassembled WGS sequence"/>
</dbReference>
<feature type="transmembrane region" description="Helical" evidence="1">
    <location>
        <begin position="64"/>
        <end position="88"/>
    </location>
</feature>